<evidence type="ECO:0000313" key="2">
    <source>
        <dbReference type="EMBL" id="OYD58386.1"/>
    </source>
</evidence>
<dbReference type="GO" id="GO:0030435">
    <property type="term" value="P:sporulation resulting in formation of a cellular spore"/>
    <property type="evidence" value="ECO:0007669"/>
    <property type="project" value="UniProtKB-KW"/>
</dbReference>
<dbReference type="RefSeq" id="WP_094250349.1">
    <property type="nucleotide sequence ID" value="NZ_JBHLXL010000001.1"/>
</dbReference>
<feature type="transmembrane region" description="Helical" evidence="1">
    <location>
        <begin position="124"/>
        <end position="153"/>
    </location>
</feature>
<keyword evidence="1" id="KW-1133">Transmembrane helix</keyword>
<dbReference type="Pfam" id="PF01944">
    <property type="entry name" value="SpoIIM"/>
    <property type="match status" value="1"/>
</dbReference>
<reference evidence="2 3" key="1">
    <citation type="submission" date="2017-07" db="EMBL/GenBank/DDBJ databases">
        <title>Fictibacillus sp. nov. GDSW-R2A3 Genome sequencing and assembly.</title>
        <authorList>
            <person name="Mayilraj S."/>
        </authorList>
    </citation>
    <scope>NUCLEOTIDE SEQUENCE [LARGE SCALE GENOMIC DNA]</scope>
    <source>
        <strain evidence="2 3">GDSW-R2A3</strain>
    </source>
</reference>
<evidence type="ECO:0000256" key="1">
    <source>
        <dbReference type="SAM" id="Phobius"/>
    </source>
</evidence>
<dbReference type="InterPro" id="IPR002798">
    <property type="entry name" value="SpoIIM-like"/>
</dbReference>
<dbReference type="NCBIfam" id="TIGR02831">
    <property type="entry name" value="spo_II_M"/>
    <property type="match status" value="1"/>
</dbReference>
<dbReference type="Proteomes" id="UP000215059">
    <property type="component" value="Unassembled WGS sequence"/>
</dbReference>
<evidence type="ECO:0000313" key="3">
    <source>
        <dbReference type="Proteomes" id="UP000215059"/>
    </source>
</evidence>
<name>A0A235FAN8_9BACL</name>
<protein>
    <submittedName>
        <fullName evidence="2">Stage II sporulation protein M</fullName>
    </submittedName>
</protein>
<dbReference type="GO" id="GO:0005886">
    <property type="term" value="C:plasma membrane"/>
    <property type="evidence" value="ECO:0007669"/>
    <property type="project" value="UniProtKB-SubCell"/>
</dbReference>
<comment type="caution">
    <text evidence="2">The sequence shown here is derived from an EMBL/GenBank/DDBJ whole genome shotgun (WGS) entry which is preliminary data.</text>
</comment>
<gene>
    <name evidence="2" type="primary">spoIIM</name>
    <name evidence="2" type="ORF">CGZ90_00330</name>
</gene>
<feature type="transmembrane region" description="Helical" evidence="1">
    <location>
        <begin position="78"/>
        <end position="104"/>
    </location>
</feature>
<dbReference type="OrthoDB" id="2065033at2"/>
<keyword evidence="1" id="KW-0472">Membrane</keyword>
<feature type="transmembrane region" description="Helical" evidence="1">
    <location>
        <begin position="18"/>
        <end position="36"/>
    </location>
</feature>
<dbReference type="AlphaFoldDB" id="A0A235FAN8"/>
<sequence length="212" mass="23385">MQPFKRVIQKHIQENSSLYAFVTVLFLMGVIFGAVVVNSLSPAQKEDLYTYLSRFFMQALDGSFAAKTEIFQQGFSHYIKYIGLIWLLGLSVIGLPIILILLFLKGVVVGFTVGFLINQMGWHGFLLAFVAVLPQNIFLIPAFIFITAAAVSFSIRIIKQLAGKRTSVPFIHQLFSYALVVTAAGIIVVAGVSLEAVLSPPLIKQVIQWSTS</sequence>
<dbReference type="PIRSF" id="PIRSF038973">
    <property type="entry name" value="SpoIIM"/>
    <property type="match status" value="1"/>
</dbReference>
<organism evidence="2 3">
    <name type="scientific">Fictibacillus aquaticus</name>
    <dbReference type="NCBI Taxonomy" id="2021314"/>
    <lineage>
        <taxon>Bacteria</taxon>
        <taxon>Bacillati</taxon>
        <taxon>Bacillota</taxon>
        <taxon>Bacilli</taxon>
        <taxon>Bacillales</taxon>
        <taxon>Fictibacillaceae</taxon>
        <taxon>Fictibacillus</taxon>
    </lineage>
</organism>
<dbReference type="InterPro" id="IPR014196">
    <property type="entry name" value="SpoIIM"/>
</dbReference>
<keyword evidence="3" id="KW-1185">Reference proteome</keyword>
<feature type="transmembrane region" description="Helical" evidence="1">
    <location>
        <begin position="174"/>
        <end position="194"/>
    </location>
</feature>
<dbReference type="EMBL" id="NOII01000001">
    <property type="protein sequence ID" value="OYD58386.1"/>
    <property type="molecule type" value="Genomic_DNA"/>
</dbReference>
<keyword evidence="1" id="KW-0812">Transmembrane</keyword>
<accession>A0A235FAN8</accession>
<proteinExistence type="predicted"/>